<dbReference type="PANTHER" id="PTHR34875:SF5">
    <property type="entry name" value="GLYCINE CLEAVAGE SYSTEM TRANSCRIPTIONAL REPRESSOR"/>
    <property type="match status" value="1"/>
</dbReference>
<evidence type="ECO:0000313" key="4">
    <source>
        <dbReference type="Proteomes" id="UP000239263"/>
    </source>
</evidence>
<dbReference type="FunFam" id="3.30.70.260:FF:000005">
    <property type="entry name" value="Glycine cleavage system transcriptional repressor"/>
    <property type="match status" value="1"/>
</dbReference>
<proteinExistence type="predicted"/>
<organism evidence="3 4">
    <name type="scientific">Aliivibrio sifiae</name>
    <dbReference type="NCBI Taxonomy" id="566293"/>
    <lineage>
        <taxon>Bacteria</taxon>
        <taxon>Pseudomonadati</taxon>
        <taxon>Pseudomonadota</taxon>
        <taxon>Gammaproteobacteria</taxon>
        <taxon>Vibrionales</taxon>
        <taxon>Vibrionaceae</taxon>
        <taxon>Aliivibrio</taxon>
    </lineage>
</organism>
<sequence length="177" mass="19997">MPQYLVITAVGTDRPGISNKVTRLVTESSCNIVDSRIASFGNEFTLIMLLSGTANAISRIENTLPLLGQQHDLTTMMKRTSPHQEKDIFYTIDAFVESEDRPGLTEKFTDFLANRDIDLKTLSAQTLKKGEHQNTFQIQITAEIFQECHIMEIQEEFESLCDLLSVSGKINFYKNSL</sequence>
<dbReference type="Gene3D" id="3.30.70.260">
    <property type="match status" value="2"/>
</dbReference>
<dbReference type="PANTHER" id="PTHR34875">
    <property type="entry name" value="UPF0237 PROTEIN MJ1558"/>
    <property type="match status" value="1"/>
</dbReference>
<dbReference type="InterPro" id="IPR002912">
    <property type="entry name" value="ACT_dom"/>
</dbReference>
<dbReference type="Proteomes" id="UP000239263">
    <property type="component" value="Unassembled WGS sequence"/>
</dbReference>
<dbReference type="CDD" id="cd04893">
    <property type="entry name" value="ACT_GcvR_1"/>
    <property type="match status" value="1"/>
</dbReference>
<dbReference type="GO" id="GO:0005737">
    <property type="term" value="C:cytoplasm"/>
    <property type="evidence" value="ECO:0007669"/>
    <property type="project" value="UniProtKB-SubCell"/>
</dbReference>
<dbReference type="InterPro" id="IPR050990">
    <property type="entry name" value="UPF0237/GcvR_regulator"/>
</dbReference>
<dbReference type="AlphaFoldDB" id="A0A2S7XEM9"/>
<feature type="domain" description="ACT" evidence="2">
    <location>
        <begin position="93"/>
        <end position="171"/>
    </location>
</feature>
<dbReference type="Pfam" id="PF13740">
    <property type="entry name" value="ACT_6"/>
    <property type="match status" value="1"/>
</dbReference>
<dbReference type="CDD" id="cd04869">
    <property type="entry name" value="ACT_GcvR_2"/>
    <property type="match status" value="1"/>
</dbReference>
<keyword evidence="1" id="KW-0963">Cytoplasm</keyword>
<protein>
    <recommendedName>
        <fullName evidence="1">Glycine cleavage system transcriptional repressor</fullName>
    </recommendedName>
</protein>
<dbReference type="PIRSF" id="PIRSF028103">
    <property type="entry name" value="GcvR"/>
    <property type="match status" value="1"/>
</dbReference>
<comment type="caution">
    <text evidence="3">The sequence shown here is derived from an EMBL/GenBank/DDBJ whole genome shotgun (WGS) entry which is preliminary data.</text>
</comment>
<dbReference type="PROSITE" id="PS51671">
    <property type="entry name" value="ACT"/>
    <property type="match status" value="1"/>
</dbReference>
<keyword evidence="1" id="KW-0804">Transcription</keyword>
<comment type="subcellular location">
    <subcellularLocation>
        <location evidence="1">Cytoplasm</location>
    </subcellularLocation>
</comment>
<dbReference type="InterPro" id="IPR045865">
    <property type="entry name" value="ACT-like_dom_sf"/>
</dbReference>
<evidence type="ECO:0000256" key="1">
    <source>
        <dbReference type="PIRNR" id="PIRNR028103"/>
    </source>
</evidence>
<evidence type="ECO:0000313" key="3">
    <source>
        <dbReference type="EMBL" id="PQJ89803.1"/>
    </source>
</evidence>
<keyword evidence="1" id="KW-0678">Repressor</keyword>
<dbReference type="EMBL" id="MSCO01000001">
    <property type="protein sequence ID" value="PQJ89803.1"/>
    <property type="molecule type" value="Genomic_DNA"/>
</dbReference>
<accession>A0A2S7XEM9</accession>
<dbReference type="GO" id="GO:0006355">
    <property type="term" value="P:regulation of DNA-templated transcription"/>
    <property type="evidence" value="ECO:0007669"/>
    <property type="project" value="UniProtKB-UniRule"/>
</dbReference>
<dbReference type="SUPFAM" id="SSF55021">
    <property type="entry name" value="ACT-like"/>
    <property type="match status" value="2"/>
</dbReference>
<name>A0A2S7XEM9_9GAMM</name>
<evidence type="ECO:0000259" key="2">
    <source>
        <dbReference type="PROSITE" id="PS51671"/>
    </source>
</evidence>
<reference evidence="3 4" key="1">
    <citation type="submission" date="2016-12" db="EMBL/GenBank/DDBJ databases">
        <title>Diversity of luminous bacteria.</title>
        <authorList>
            <person name="Yoshizawa S."/>
            <person name="Kogure K."/>
        </authorList>
    </citation>
    <scope>NUCLEOTIDE SEQUENCE [LARGE SCALE GENOMIC DNA]</scope>
    <source>
        <strain evidence="3 4">ATCC 33715</strain>
    </source>
</reference>
<dbReference type="InterPro" id="IPR016867">
    <property type="entry name" value="GcvR"/>
</dbReference>
<gene>
    <name evidence="3" type="ORF">BTO22_09505</name>
</gene>
<dbReference type="RefSeq" id="WP_105055273.1">
    <property type="nucleotide sequence ID" value="NZ_CAWNRT010000001.1"/>
</dbReference>
<dbReference type="OrthoDB" id="5814713at2"/>